<protein>
    <submittedName>
        <fullName evidence="1">Uncharacterized protein</fullName>
    </submittedName>
</protein>
<dbReference type="EMBL" id="FORP01000006">
    <property type="protein sequence ID" value="SFJ58623.1"/>
    <property type="molecule type" value="Genomic_DNA"/>
</dbReference>
<proteinExistence type="predicted"/>
<sequence>MNPDLRAYLRSLDAETLAELLYAEAERDTRLRQELEARAATASKAGPALDVLERLLDAGTQADLTPLARRTLDGLTHATAAERRRALALYARACATHPPAPDQLADWLLGLAFHRPDWPEADLAQFAGALGDAGLARIKSTVDALLAGKPGPRRDTARRLAEQLAEVTGDVDTLLGILAAKPPTQEVGLRIIRALRSAGRHGEAIAYAARTLVHGERPRGGLLALRRAEFRRNPGPASYTALREAAGEQWPQERTAALTALAEQEPAAAIPVYRLYVEELIAQKDVSCYQQAVRVLKELRALHRRAGTADEFPPYLGRLLDRHRRKTRLLVEIRNARIAMPKTVAHRGTATMSA</sequence>
<keyword evidence="2" id="KW-1185">Reference proteome</keyword>
<accession>A0A1I3SIX9</accession>
<organism evidence="1 2">
    <name type="scientific">Amycolatopsis sacchari</name>
    <dbReference type="NCBI Taxonomy" id="115433"/>
    <lineage>
        <taxon>Bacteria</taxon>
        <taxon>Bacillati</taxon>
        <taxon>Actinomycetota</taxon>
        <taxon>Actinomycetes</taxon>
        <taxon>Pseudonocardiales</taxon>
        <taxon>Pseudonocardiaceae</taxon>
        <taxon>Amycolatopsis</taxon>
    </lineage>
</organism>
<dbReference type="STRING" id="115433.SAMN05421835_106350"/>
<gene>
    <name evidence="1" type="ORF">SAMN05421835_106350</name>
</gene>
<evidence type="ECO:0000313" key="1">
    <source>
        <dbReference type="EMBL" id="SFJ58623.1"/>
    </source>
</evidence>
<evidence type="ECO:0000313" key="2">
    <source>
        <dbReference type="Proteomes" id="UP000199025"/>
    </source>
</evidence>
<dbReference type="AlphaFoldDB" id="A0A1I3SIX9"/>
<dbReference type="Proteomes" id="UP000199025">
    <property type="component" value="Unassembled WGS sequence"/>
</dbReference>
<reference evidence="1 2" key="1">
    <citation type="submission" date="2016-10" db="EMBL/GenBank/DDBJ databases">
        <authorList>
            <person name="de Groot N.N."/>
        </authorList>
    </citation>
    <scope>NUCLEOTIDE SEQUENCE [LARGE SCALE GENOMIC DNA]</scope>
    <source>
        <strain evidence="1 2">DSM 44468</strain>
    </source>
</reference>
<name>A0A1I3SIX9_9PSEU</name>